<dbReference type="EC" id="4.2.1.116" evidence="4"/>
<sequence>MMAGLEGRDYETLAVARQGRVAIVTFRRGEQLNAMNRRMQGEITAAFTVLSEDEGVGAIVVTGEGRGFMAGADIKDYADQTGPEFDAFQKAGGAMYAAIEDNRKPVIAAVNGFALGGGFELVLCCDIVIAADTAKMGLPEIKLGLVPGGGGTQRSVAKLGRNRANLLLMTGAIVPAADFVAAGLVAEIVPAEALMPRALALAAMIADEPAEAIEGLKRLTAVAAKGDLDAGLEAERALVCALYRTETGERRVREFAAKSAARAAEKAAQKAAGRREDG</sequence>
<dbReference type="Pfam" id="PF00378">
    <property type="entry name" value="ECH_1"/>
    <property type="match status" value="1"/>
</dbReference>
<comment type="similarity">
    <text evidence="1 3">Belongs to the enoyl-CoA hydratase/isomerase family.</text>
</comment>
<dbReference type="EC" id="4.2.1.17" evidence="4"/>
<evidence type="ECO:0000256" key="2">
    <source>
        <dbReference type="ARBA" id="ARBA00023239"/>
    </source>
</evidence>
<dbReference type="AlphaFoldDB" id="A0A7W9L2Q8"/>
<keyword evidence="5" id="KW-1185">Reference proteome</keyword>
<dbReference type="InterPro" id="IPR029045">
    <property type="entry name" value="ClpP/crotonase-like_dom_sf"/>
</dbReference>
<dbReference type="InterPro" id="IPR001753">
    <property type="entry name" value="Enoyl-CoA_hydra/iso"/>
</dbReference>
<protein>
    <submittedName>
        <fullName evidence="4">Enoyl-CoA hydratase/3-hydroxypropionyl-coenzyme A dehydratase</fullName>
        <ecNumber evidence="4">4.2.1.116</ecNumber>
        <ecNumber evidence="4">4.2.1.17</ecNumber>
    </submittedName>
</protein>
<dbReference type="EMBL" id="JACHOO010000005">
    <property type="protein sequence ID" value="MBB5753742.1"/>
    <property type="molecule type" value="Genomic_DNA"/>
</dbReference>
<evidence type="ECO:0000256" key="3">
    <source>
        <dbReference type="RuleBase" id="RU003707"/>
    </source>
</evidence>
<dbReference type="FunFam" id="3.90.226.10:FF:000009">
    <property type="entry name" value="Carnitinyl-CoA dehydratase"/>
    <property type="match status" value="1"/>
</dbReference>
<dbReference type="PROSITE" id="PS00166">
    <property type="entry name" value="ENOYL_COA_HYDRATASE"/>
    <property type="match status" value="1"/>
</dbReference>
<dbReference type="PANTHER" id="PTHR11941:SF54">
    <property type="entry name" value="ENOYL-COA HYDRATASE, MITOCHONDRIAL"/>
    <property type="match status" value="1"/>
</dbReference>
<dbReference type="RefSeq" id="WP_246429782.1">
    <property type="nucleotide sequence ID" value="NZ_JACHOO010000005.1"/>
</dbReference>
<evidence type="ECO:0000313" key="4">
    <source>
        <dbReference type="EMBL" id="MBB5753742.1"/>
    </source>
</evidence>
<gene>
    <name evidence="4" type="ORF">GGQ63_002812</name>
</gene>
<comment type="caution">
    <text evidence="4">The sequence shown here is derived from an EMBL/GenBank/DDBJ whole genome shotgun (WGS) entry which is preliminary data.</text>
</comment>
<proteinExistence type="inferred from homology"/>
<dbReference type="Proteomes" id="UP000523821">
    <property type="component" value="Unassembled WGS sequence"/>
</dbReference>
<dbReference type="SUPFAM" id="SSF52096">
    <property type="entry name" value="ClpP/crotonase"/>
    <property type="match status" value="1"/>
</dbReference>
<organism evidence="4 5">
    <name type="scientific">Prosthecomicrobium pneumaticum</name>
    <dbReference type="NCBI Taxonomy" id="81895"/>
    <lineage>
        <taxon>Bacteria</taxon>
        <taxon>Pseudomonadati</taxon>
        <taxon>Pseudomonadota</taxon>
        <taxon>Alphaproteobacteria</taxon>
        <taxon>Hyphomicrobiales</taxon>
        <taxon>Kaistiaceae</taxon>
        <taxon>Prosthecomicrobium</taxon>
    </lineage>
</organism>
<accession>A0A7W9L2Q8</accession>
<dbReference type="Gene3D" id="3.90.226.10">
    <property type="entry name" value="2-enoyl-CoA Hydratase, Chain A, domain 1"/>
    <property type="match status" value="1"/>
</dbReference>
<reference evidence="4 5" key="1">
    <citation type="submission" date="2020-08" db="EMBL/GenBank/DDBJ databases">
        <title>Genomic Encyclopedia of Type Strains, Phase IV (KMG-IV): sequencing the most valuable type-strain genomes for metagenomic binning, comparative biology and taxonomic classification.</title>
        <authorList>
            <person name="Goeker M."/>
        </authorList>
    </citation>
    <scope>NUCLEOTIDE SEQUENCE [LARGE SCALE GENOMIC DNA]</scope>
    <source>
        <strain evidence="4 5">DSM 16268</strain>
    </source>
</reference>
<evidence type="ECO:0000256" key="1">
    <source>
        <dbReference type="ARBA" id="ARBA00005254"/>
    </source>
</evidence>
<dbReference type="InterPro" id="IPR018376">
    <property type="entry name" value="Enoyl-CoA_hyd/isom_CS"/>
</dbReference>
<dbReference type="GO" id="GO:0006635">
    <property type="term" value="P:fatty acid beta-oxidation"/>
    <property type="evidence" value="ECO:0007669"/>
    <property type="project" value="TreeGrafter"/>
</dbReference>
<evidence type="ECO:0000313" key="5">
    <source>
        <dbReference type="Proteomes" id="UP000523821"/>
    </source>
</evidence>
<name>A0A7W9L2Q8_9HYPH</name>
<dbReference type="GO" id="GO:0043956">
    <property type="term" value="F:3-hydroxypropionyl-CoA dehydratase activity"/>
    <property type="evidence" value="ECO:0007669"/>
    <property type="project" value="UniProtKB-EC"/>
</dbReference>
<dbReference type="PANTHER" id="PTHR11941">
    <property type="entry name" value="ENOYL-COA HYDRATASE-RELATED"/>
    <property type="match status" value="1"/>
</dbReference>
<keyword evidence="2 4" id="KW-0456">Lyase</keyword>
<dbReference type="CDD" id="cd06558">
    <property type="entry name" value="crotonase-like"/>
    <property type="match status" value="1"/>
</dbReference>